<organism evidence="3">
    <name type="scientific">marine metagenome</name>
    <dbReference type="NCBI Taxonomy" id="408172"/>
    <lineage>
        <taxon>unclassified sequences</taxon>
        <taxon>metagenomes</taxon>
        <taxon>ecological metagenomes</taxon>
    </lineage>
</organism>
<gene>
    <name evidence="3" type="ORF">METZ01_LOCUS317566</name>
</gene>
<evidence type="ECO:0000256" key="2">
    <source>
        <dbReference type="SAM" id="Phobius"/>
    </source>
</evidence>
<reference evidence="3" key="1">
    <citation type="submission" date="2018-05" db="EMBL/GenBank/DDBJ databases">
        <authorList>
            <person name="Lanie J.A."/>
            <person name="Ng W.-L."/>
            <person name="Kazmierczak K.M."/>
            <person name="Andrzejewski T.M."/>
            <person name="Davidsen T.M."/>
            <person name="Wayne K.J."/>
            <person name="Tettelin H."/>
            <person name="Glass J.I."/>
            <person name="Rusch D."/>
            <person name="Podicherti R."/>
            <person name="Tsui H.-C.T."/>
            <person name="Winkler M.E."/>
        </authorList>
    </citation>
    <scope>NUCLEOTIDE SEQUENCE</scope>
</reference>
<evidence type="ECO:0000313" key="3">
    <source>
        <dbReference type="EMBL" id="SVC64712.1"/>
    </source>
</evidence>
<sequence>MNTEMANPFRGDGPRKPPPGSGKEWNKIGFLILLLLAVAVMIVIHYSKSKDPIEGAQNKTIQFEGTEKTPPQEQTPSPELEALEQSAKDSLPTLIDSREKIDKSGEGFLRHLYLFLGLTPKEVSKRVTSELTATKLLEKPDEYRGKYVRLKGRLIQLYTEPLHVTTTTGTKDV</sequence>
<feature type="non-terminal residue" evidence="3">
    <location>
        <position position="173"/>
    </location>
</feature>
<protein>
    <submittedName>
        <fullName evidence="3">Uncharacterized protein</fullName>
    </submittedName>
</protein>
<evidence type="ECO:0000256" key="1">
    <source>
        <dbReference type="SAM" id="MobiDB-lite"/>
    </source>
</evidence>
<dbReference type="EMBL" id="UINC01102807">
    <property type="protein sequence ID" value="SVC64712.1"/>
    <property type="molecule type" value="Genomic_DNA"/>
</dbReference>
<name>A0A382NYB9_9ZZZZ</name>
<keyword evidence="2" id="KW-1133">Transmembrane helix</keyword>
<feature type="compositionally biased region" description="Polar residues" evidence="1">
    <location>
        <begin position="64"/>
        <end position="77"/>
    </location>
</feature>
<proteinExistence type="predicted"/>
<keyword evidence="2" id="KW-0472">Membrane</keyword>
<keyword evidence="2" id="KW-0812">Transmembrane</keyword>
<dbReference type="AlphaFoldDB" id="A0A382NYB9"/>
<feature type="region of interest" description="Disordered" evidence="1">
    <location>
        <begin position="64"/>
        <end position="83"/>
    </location>
</feature>
<feature type="region of interest" description="Disordered" evidence="1">
    <location>
        <begin position="1"/>
        <end position="21"/>
    </location>
</feature>
<feature type="transmembrane region" description="Helical" evidence="2">
    <location>
        <begin position="28"/>
        <end position="46"/>
    </location>
</feature>
<accession>A0A382NYB9</accession>